<accession>A0AA48WH47</accession>
<dbReference type="EMBL" id="CP065053">
    <property type="protein sequence ID" value="QPI52301.1"/>
    <property type="molecule type" value="Genomic_DNA"/>
</dbReference>
<dbReference type="InterPro" id="IPR013766">
    <property type="entry name" value="Thioredoxin_domain"/>
</dbReference>
<evidence type="ECO:0000313" key="11">
    <source>
        <dbReference type="Proteomes" id="UP000662888"/>
    </source>
</evidence>
<proteinExistence type="inferred from homology"/>
<dbReference type="Gene3D" id="3.40.30.10">
    <property type="entry name" value="Glutaredoxin"/>
    <property type="match status" value="1"/>
</dbReference>
<dbReference type="Pfam" id="PF01323">
    <property type="entry name" value="DSBA"/>
    <property type="match status" value="1"/>
</dbReference>
<dbReference type="SUPFAM" id="SSF52833">
    <property type="entry name" value="Thioredoxin-like"/>
    <property type="match status" value="1"/>
</dbReference>
<dbReference type="PROSITE" id="PS00194">
    <property type="entry name" value="THIOREDOXIN_1"/>
    <property type="match status" value="1"/>
</dbReference>
<evidence type="ECO:0000256" key="3">
    <source>
        <dbReference type="ARBA" id="ARBA00022729"/>
    </source>
</evidence>
<dbReference type="PANTHER" id="PTHR35891">
    <property type="entry name" value="THIOL:DISULFIDE INTERCHANGE PROTEIN DSBA"/>
    <property type="match status" value="1"/>
</dbReference>
<dbReference type="RefSeq" id="WP_206091774.1">
    <property type="nucleotide sequence ID" value="NZ_CP065053.1"/>
</dbReference>
<keyword evidence="4 7" id="KW-0574">Periplasm</keyword>
<evidence type="ECO:0000256" key="8">
    <source>
        <dbReference type="SAM" id="SignalP"/>
    </source>
</evidence>
<dbReference type="InterPro" id="IPR023205">
    <property type="entry name" value="DsbA/DsbL"/>
</dbReference>
<dbReference type="InterPro" id="IPR017937">
    <property type="entry name" value="Thioredoxin_CS"/>
</dbReference>
<dbReference type="PANTHER" id="PTHR35891:SF3">
    <property type="entry name" value="THIOL:DISULFIDE INTERCHANGE PROTEIN DSBL"/>
    <property type="match status" value="1"/>
</dbReference>
<comment type="similarity">
    <text evidence="2">Belongs to the thioredoxin family. DsbA subfamily.</text>
</comment>
<evidence type="ECO:0000256" key="2">
    <source>
        <dbReference type="ARBA" id="ARBA00005791"/>
    </source>
</evidence>
<evidence type="ECO:0000256" key="1">
    <source>
        <dbReference type="ARBA" id="ARBA00004418"/>
    </source>
</evidence>
<evidence type="ECO:0000256" key="7">
    <source>
        <dbReference type="PIRNR" id="PIRNR001488"/>
    </source>
</evidence>
<feature type="domain" description="Thioredoxin" evidence="9">
    <location>
        <begin position="14"/>
        <end position="167"/>
    </location>
</feature>
<dbReference type="PIRSF" id="PIRSF001488">
    <property type="entry name" value="Tdi_protein"/>
    <property type="match status" value="1"/>
</dbReference>
<protein>
    <recommendedName>
        <fullName evidence="7">Thiol:disulfide interchange protein</fullName>
    </recommendedName>
</protein>
<dbReference type="PROSITE" id="PS51352">
    <property type="entry name" value="THIOREDOXIN_2"/>
    <property type="match status" value="1"/>
</dbReference>
<dbReference type="InterPro" id="IPR036249">
    <property type="entry name" value="Thioredoxin-like_sf"/>
</dbReference>
<comment type="subcellular location">
    <subcellularLocation>
        <location evidence="1 7">Periplasm</location>
    </subcellularLocation>
</comment>
<organism evidence="10 11">
    <name type="scientific">Massilia antarctica</name>
    <dbReference type="NCBI Taxonomy" id="2765360"/>
    <lineage>
        <taxon>Bacteria</taxon>
        <taxon>Pseudomonadati</taxon>
        <taxon>Pseudomonadota</taxon>
        <taxon>Betaproteobacteria</taxon>
        <taxon>Burkholderiales</taxon>
        <taxon>Oxalobacteraceae</taxon>
        <taxon>Telluria group</taxon>
        <taxon>Massilia</taxon>
    </lineage>
</organism>
<evidence type="ECO:0000256" key="6">
    <source>
        <dbReference type="ARBA" id="ARBA00023284"/>
    </source>
</evidence>
<keyword evidence="3 8" id="KW-0732">Signal</keyword>
<sequence>MPTLFKIMLALALCGAGAHATASPEAPVNGTDYQTLPEAQNTDAGKKVEVTEFFAYYCPHCASFEPALAEWVKKQGDKIVFKRVHLGHTPAVVPQQRLYYTLESMGLAPQYHARVFSAMHEQHQRFANDEQVFDWAASAGIERAKFTDAYRSFGVQAKLARANSMVASYQVKEWPQVAIAGKYITSPNLAGSSATVATEAQQQQMALQVMDHLVAKAAAEKK</sequence>
<feature type="signal peptide" evidence="8">
    <location>
        <begin position="1"/>
        <end position="22"/>
    </location>
</feature>
<evidence type="ECO:0000259" key="9">
    <source>
        <dbReference type="PROSITE" id="PS51352"/>
    </source>
</evidence>
<dbReference type="CDD" id="cd03019">
    <property type="entry name" value="DsbA_DsbA"/>
    <property type="match status" value="1"/>
</dbReference>
<keyword evidence="5 7" id="KW-1015">Disulfide bond</keyword>
<evidence type="ECO:0000256" key="4">
    <source>
        <dbReference type="ARBA" id="ARBA00022764"/>
    </source>
</evidence>
<dbReference type="Proteomes" id="UP000662888">
    <property type="component" value="Chromosome"/>
</dbReference>
<keyword evidence="11" id="KW-1185">Reference proteome</keyword>
<dbReference type="InterPro" id="IPR001853">
    <property type="entry name" value="DSBA-like_thioredoxin_dom"/>
</dbReference>
<reference evidence="10 11" key="1">
    <citation type="submission" date="2020-11" db="EMBL/GenBank/DDBJ databases">
        <authorList>
            <person name="Sun Q."/>
        </authorList>
    </citation>
    <scope>NUCLEOTIDE SEQUENCE [LARGE SCALE GENOMIC DNA]</scope>
    <source>
        <strain evidence="10 11">P8398</strain>
    </source>
</reference>
<keyword evidence="6" id="KW-0676">Redox-active center</keyword>
<dbReference type="InterPro" id="IPR050824">
    <property type="entry name" value="Thiol_disulfide_DsbA"/>
</dbReference>
<evidence type="ECO:0000256" key="5">
    <source>
        <dbReference type="ARBA" id="ARBA00023157"/>
    </source>
</evidence>
<feature type="chain" id="PRO_5045860756" description="Thiol:disulfide interchange protein" evidence="8">
    <location>
        <begin position="23"/>
        <end position="222"/>
    </location>
</feature>
<evidence type="ECO:0000313" key="10">
    <source>
        <dbReference type="EMBL" id="QPI52301.1"/>
    </source>
</evidence>
<name>A0AA48WH47_9BURK</name>
<gene>
    <name evidence="10" type="ORF">IV454_12915</name>
</gene>